<keyword evidence="3" id="KW-1185">Reference proteome</keyword>
<proteinExistence type="predicted"/>
<organism evidence="2 3">
    <name type="scientific">Streptomyces laculatispora</name>
    <dbReference type="NCBI Taxonomy" id="887464"/>
    <lineage>
        <taxon>Bacteria</taxon>
        <taxon>Bacillati</taxon>
        <taxon>Actinomycetota</taxon>
        <taxon>Actinomycetes</taxon>
        <taxon>Kitasatosporales</taxon>
        <taxon>Streptomycetaceae</taxon>
        <taxon>Streptomyces</taxon>
    </lineage>
</organism>
<evidence type="ECO:0000313" key="2">
    <source>
        <dbReference type="EMBL" id="WLQ42148.1"/>
    </source>
</evidence>
<dbReference type="InterPro" id="IPR002376">
    <property type="entry name" value="Formyl_transf_N"/>
</dbReference>
<dbReference type="SUPFAM" id="SSF53328">
    <property type="entry name" value="Formyltransferase"/>
    <property type="match status" value="1"/>
</dbReference>
<dbReference type="Proteomes" id="UP001229952">
    <property type="component" value="Chromosome"/>
</dbReference>
<dbReference type="PANTHER" id="PTHR11138:SF5">
    <property type="entry name" value="METHIONYL-TRNA FORMYLTRANSFERASE, MITOCHONDRIAL"/>
    <property type="match status" value="1"/>
</dbReference>
<evidence type="ECO:0000259" key="1">
    <source>
        <dbReference type="Pfam" id="PF00551"/>
    </source>
</evidence>
<reference evidence="2 3" key="1">
    <citation type="submission" date="2023-03" db="EMBL/GenBank/DDBJ databases">
        <title>Isolation and description of six Streptomyces strains from soil environments, able to metabolize different microbial glucans.</title>
        <authorList>
            <person name="Widen T."/>
            <person name="Larsbrink J."/>
        </authorList>
    </citation>
    <scope>NUCLEOTIDE SEQUENCE [LARGE SCALE GENOMIC DNA]</scope>
    <source>
        <strain evidence="2 3">Mut2</strain>
    </source>
</reference>
<dbReference type="PANTHER" id="PTHR11138">
    <property type="entry name" value="METHIONYL-TRNA FORMYLTRANSFERASE"/>
    <property type="match status" value="1"/>
</dbReference>
<dbReference type="InterPro" id="IPR036477">
    <property type="entry name" value="Formyl_transf_N_sf"/>
</dbReference>
<feature type="domain" description="Formyl transferase N-terminal" evidence="1">
    <location>
        <begin position="73"/>
        <end position="163"/>
    </location>
</feature>
<protein>
    <submittedName>
        <fullName evidence="2">Formyltransferase family protein</fullName>
    </submittedName>
</protein>
<accession>A0ABY9I7Q0</accession>
<evidence type="ECO:0000313" key="3">
    <source>
        <dbReference type="Proteomes" id="UP001229952"/>
    </source>
</evidence>
<dbReference type="Gene3D" id="3.40.50.170">
    <property type="entry name" value="Formyl transferase, N-terminal domain"/>
    <property type="match status" value="1"/>
</dbReference>
<dbReference type="Pfam" id="PF00551">
    <property type="entry name" value="Formyl_trans_N"/>
    <property type="match status" value="1"/>
</dbReference>
<sequence>MNIYMSGRGAFAVQVADALLDEGHKIADAAAPRVRKGQSDEGNALSWDRLRSWAYARGIPWTDSAELRAMHVPDGVDVIVAAHSHAFLGRRTRARAGVATIGYHPSLLPLHRGRDAIRWTIRDGDKVTGGSVHHLTERTDAGPLAAQEHLFVPPGSTAQSLWREHLAPLGVRLLLRVVSDLAEGRRIEVPRDETVATWEPAMGAPPLFKPELIALPGTTSVDGSRWALHSR</sequence>
<name>A0ABY9I7Q0_9ACTN</name>
<dbReference type="EMBL" id="CP120992">
    <property type="protein sequence ID" value="WLQ42148.1"/>
    <property type="molecule type" value="Genomic_DNA"/>
</dbReference>
<gene>
    <name evidence="2" type="ORF">P8A22_20595</name>
</gene>
<dbReference type="RefSeq" id="WP_306089270.1">
    <property type="nucleotide sequence ID" value="NZ_CP120992.1"/>
</dbReference>